<feature type="transmembrane region" description="Helical" evidence="1">
    <location>
        <begin position="172"/>
        <end position="197"/>
    </location>
</feature>
<feature type="transmembrane region" description="Helical" evidence="1">
    <location>
        <begin position="107"/>
        <end position="133"/>
    </location>
</feature>
<dbReference type="InterPro" id="IPR010380">
    <property type="entry name" value="DUF975"/>
</dbReference>
<sequence>MRIGEVKSQARAALSGKWGLAVGTAFLIGLISSVIPGLVEVFVSGGFSNYFAQEEPTLTATIANLVTTVLLIPLGIGLYWFFLRLVREENPTLGSVFEVYADLKTSIKLIVTSIVVGFFVLLWSLLLIIPGIIKGIAYSQAFYILKDKPEYGTLQAITESRKLMDGYKWKYFLLQLSFIGWILLSILTLGIGLLWVIPYMNASYATFYQNLVTINNTTIEE</sequence>
<keyword evidence="1" id="KW-0472">Membrane</keyword>
<dbReference type="Proteomes" id="UP001518925">
    <property type="component" value="Unassembled WGS sequence"/>
</dbReference>
<keyword evidence="1" id="KW-1133">Transmembrane helix</keyword>
<keyword evidence="3" id="KW-1185">Reference proteome</keyword>
<evidence type="ECO:0000313" key="3">
    <source>
        <dbReference type="Proteomes" id="UP001518925"/>
    </source>
</evidence>
<feature type="transmembrane region" description="Helical" evidence="1">
    <location>
        <begin position="20"/>
        <end position="42"/>
    </location>
</feature>
<feature type="transmembrane region" description="Helical" evidence="1">
    <location>
        <begin position="62"/>
        <end position="86"/>
    </location>
</feature>
<comment type="caution">
    <text evidence="2">The sequence shown here is derived from an EMBL/GenBank/DDBJ whole genome shotgun (WGS) entry which is preliminary data.</text>
</comment>
<organism evidence="2 3">
    <name type="scientific">Bacillus suaedaesalsae</name>
    <dbReference type="NCBI Taxonomy" id="2810349"/>
    <lineage>
        <taxon>Bacteria</taxon>
        <taxon>Bacillati</taxon>
        <taxon>Bacillota</taxon>
        <taxon>Bacilli</taxon>
        <taxon>Bacillales</taxon>
        <taxon>Bacillaceae</taxon>
        <taxon>Bacillus</taxon>
    </lineage>
</organism>
<proteinExistence type="predicted"/>
<gene>
    <name evidence="2" type="ORF">JR050_03975</name>
</gene>
<dbReference type="PANTHER" id="PTHR40076">
    <property type="entry name" value="MEMBRANE PROTEIN-RELATED"/>
    <property type="match status" value="1"/>
</dbReference>
<dbReference type="PANTHER" id="PTHR40076:SF1">
    <property type="entry name" value="MEMBRANE PROTEIN"/>
    <property type="match status" value="1"/>
</dbReference>
<name>A0ABS2DEF9_9BACI</name>
<dbReference type="Pfam" id="PF06161">
    <property type="entry name" value="DUF975"/>
    <property type="match status" value="1"/>
</dbReference>
<dbReference type="EMBL" id="JAFELM010000016">
    <property type="protein sequence ID" value="MBM6616840.1"/>
    <property type="molecule type" value="Genomic_DNA"/>
</dbReference>
<accession>A0ABS2DEF9</accession>
<keyword evidence="1" id="KW-0812">Transmembrane</keyword>
<evidence type="ECO:0000313" key="2">
    <source>
        <dbReference type="EMBL" id="MBM6616840.1"/>
    </source>
</evidence>
<reference evidence="2 3" key="1">
    <citation type="submission" date="2021-02" db="EMBL/GenBank/DDBJ databases">
        <title>Bacillus sp. RD4P76, an endophyte from a halophyte.</title>
        <authorList>
            <person name="Sun J.-Q."/>
        </authorList>
    </citation>
    <scope>NUCLEOTIDE SEQUENCE [LARGE SCALE GENOMIC DNA]</scope>
    <source>
        <strain evidence="2 3">RD4P76</strain>
    </source>
</reference>
<protein>
    <submittedName>
        <fullName evidence="2">DUF975 family protein</fullName>
    </submittedName>
</protein>
<evidence type="ECO:0000256" key="1">
    <source>
        <dbReference type="SAM" id="Phobius"/>
    </source>
</evidence>
<dbReference type="RefSeq" id="WP_204202214.1">
    <property type="nucleotide sequence ID" value="NZ_JAFELM010000016.1"/>
</dbReference>